<dbReference type="Pfam" id="PF16363">
    <property type="entry name" value="GDP_Man_Dehyd"/>
    <property type="match status" value="1"/>
</dbReference>
<dbReference type="EMBL" id="LCAG01000001">
    <property type="protein sequence ID" value="KKR88153.1"/>
    <property type="molecule type" value="Genomic_DNA"/>
</dbReference>
<comment type="caution">
    <text evidence="2">The sequence shown here is derived from an EMBL/GenBank/DDBJ whole genome shotgun (WGS) entry which is preliminary data.</text>
</comment>
<organism evidence="2 3">
    <name type="scientific">Candidatus Curtissbacteria bacterium GW2011_GWA1_41_11</name>
    <dbReference type="NCBI Taxonomy" id="1618409"/>
    <lineage>
        <taxon>Bacteria</taxon>
        <taxon>Candidatus Curtissiibacteriota</taxon>
    </lineage>
</organism>
<dbReference type="InterPro" id="IPR036291">
    <property type="entry name" value="NAD(P)-bd_dom_sf"/>
</dbReference>
<dbReference type="PANTHER" id="PTHR43000">
    <property type="entry name" value="DTDP-D-GLUCOSE 4,6-DEHYDRATASE-RELATED"/>
    <property type="match status" value="1"/>
</dbReference>
<dbReference type="Gene3D" id="3.40.50.720">
    <property type="entry name" value="NAD(P)-binding Rossmann-like Domain"/>
    <property type="match status" value="1"/>
</dbReference>
<protein>
    <recommendedName>
        <fullName evidence="1">NAD(P)-binding domain-containing protein</fullName>
    </recommendedName>
</protein>
<reference evidence="2 3" key="1">
    <citation type="journal article" date="2015" name="Nature">
        <title>rRNA introns, odd ribosomes, and small enigmatic genomes across a large radiation of phyla.</title>
        <authorList>
            <person name="Brown C.T."/>
            <person name="Hug L.A."/>
            <person name="Thomas B.C."/>
            <person name="Sharon I."/>
            <person name="Castelle C.J."/>
            <person name="Singh A."/>
            <person name="Wilkins M.J."/>
            <person name="Williams K.H."/>
            <person name="Banfield J.F."/>
        </authorList>
    </citation>
    <scope>NUCLEOTIDE SEQUENCE [LARGE SCALE GENOMIC DNA]</scope>
</reference>
<accession>A0A0G0UH54</accession>
<dbReference type="SUPFAM" id="SSF51735">
    <property type="entry name" value="NAD(P)-binding Rossmann-fold domains"/>
    <property type="match status" value="1"/>
</dbReference>
<name>A0A0G0UH54_9BACT</name>
<sequence>MDLKDKNFLVTGGTGFIGSHLVEELISQKSNVIVPYISYDSKSYFFEKGLHKKSTLVSVDKKDFRGIANTISKYKIDYVFDLAAQTIVETAYQNPFETFATNIMGTVNVLESARLYGNVSGIIVISSDKAYGKIPKANENSPLSGDHPYETSKASADLIAKTYFKTYKMPIVTCRFGNVYGEGDTNFSRIIPGIMRAIVLNQTLRLRSDGQYIRDYVYVKDIIDALILVLKNIRSTKGESFNVSSKENLSVIELIKILEKTLGRKINYKILNIAINEIPKQSIDYKKISTSLNWKPKYKLSSKVQDILSWYSSYHAQ</sequence>
<gene>
    <name evidence="2" type="ORF">UU34_C0001G0150</name>
</gene>
<evidence type="ECO:0000313" key="3">
    <source>
        <dbReference type="Proteomes" id="UP000034854"/>
    </source>
</evidence>
<proteinExistence type="predicted"/>
<evidence type="ECO:0000313" key="2">
    <source>
        <dbReference type="EMBL" id="KKR88153.1"/>
    </source>
</evidence>
<feature type="domain" description="NAD(P)-binding" evidence="1">
    <location>
        <begin position="9"/>
        <end position="306"/>
    </location>
</feature>
<dbReference type="AlphaFoldDB" id="A0A0G0UH54"/>
<dbReference type="Proteomes" id="UP000034854">
    <property type="component" value="Unassembled WGS sequence"/>
</dbReference>
<dbReference type="InterPro" id="IPR016040">
    <property type="entry name" value="NAD(P)-bd_dom"/>
</dbReference>
<evidence type="ECO:0000259" key="1">
    <source>
        <dbReference type="Pfam" id="PF16363"/>
    </source>
</evidence>